<feature type="transmembrane region" description="Helical" evidence="15">
    <location>
        <begin position="157"/>
        <end position="175"/>
    </location>
</feature>
<dbReference type="EMBL" id="QTUJ01000001">
    <property type="protein sequence ID" value="REF73376.1"/>
    <property type="molecule type" value="Genomic_DNA"/>
</dbReference>
<dbReference type="GO" id="GO:0055070">
    <property type="term" value="P:copper ion homeostasis"/>
    <property type="evidence" value="ECO:0007669"/>
    <property type="project" value="TreeGrafter"/>
</dbReference>
<dbReference type="Gene3D" id="3.40.1110.10">
    <property type="entry name" value="Calcium-transporting ATPase, cytoplasmic domain N"/>
    <property type="match status" value="1"/>
</dbReference>
<proteinExistence type="inferred from homology"/>
<protein>
    <submittedName>
        <fullName evidence="17">Cu+-exporting ATPase</fullName>
    </submittedName>
</protein>
<dbReference type="InterPro" id="IPR023298">
    <property type="entry name" value="ATPase_P-typ_TM_dom_sf"/>
</dbReference>
<gene>
    <name evidence="17" type="ORF">BDD41_1930</name>
</gene>
<keyword evidence="9 15" id="KW-0067">ATP-binding</keyword>
<evidence type="ECO:0000256" key="14">
    <source>
        <dbReference type="ARBA" id="ARBA00023136"/>
    </source>
</evidence>
<dbReference type="InterPro" id="IPR018303">
    <property type="entry name" value="ATPase_P-typ_P_site"/>
</dbReference>
<dbReference type="Pfam" id="PF00122">
    <property type="entry name" value="E1-E2_ATPase"/>
    <property type="match status" value="1"/>
</dbReference>
<evidence type="ECO:0000256" key="10">
    <source>
        <dbReference type="ARBA" id="ARBA00022842"/>
    </source>
</evidence>
<organism evidence="17 18">
    <name type="scientific">Paracoccus versutus</name>
    <name type="common">Thiobacillus versutus</name>
    <dbReference type="NCBI Taxonomy" id="34007"/>
    <lineage>
        <taxon>Bacteria</taxon>
        <taxon>Pseudomonadati</taxon>
        <taxon>Pseudomonadota</taxon>
        <taxon>Alphaproteobacteria</taxon>
        <taxon>Rhodobacterales</taxon>
        <taxon>Paracoccaceae</taxon>
        <taxon>Paracoccus</taxon>
    </lineage>
</organism>
<dbReference type="GO" id="GO:0043682">
    <property type="term" value="F:P-type divalent copper transporter activity"/>
    <property type="evidence" value="ECO:0007669"/>
    <property type="project" value="TreeGrafter"/>
</dbReference>
<dbReference type="PROSITE" id="PS01047">
    <property type="entry name" value="HMA_1"/>
    <property type="match status" value="1"/>
</dbReference>
<feature type="transmembrane region" description="Helical" evidence="15">
    <location>
        <begin position="363"/>
        <end position="385"/>
    </location>
</feature>
<keyword evidence="6 15" id="KW-0812">Transmembrane</keyword>
<feature type="domain" description="HMA" evidence="16">
    <location>
        <begin position="2"/>
        <end position="68"/>
    </location>
</feature>
<dbReference type="PROSITE" id="PS00154">
    <property type="entry name" value="ATPASE_E1_E2"/>
    <property type="match status" value="1"/>
</dbReference>
<keyword evidence="11" id="KW-1278">Translocase</keyword>
<comment type="subcellular location">
    <subcellularLocation>
        <location evidence="1">Cell membrane</location>
        <topology evidence="1">Multi-pass membrane protein</topology>
    </subcellularLocation>
</comment>
<evidence type="ECO:0000256" key="11">
    <source>
        <dbReference type="ARBA" id="ARBA00022967"/>
    </source>
</evidence>
<keyword evidence="5" id="KW-0597">Phosphoprotein</keyword>
<dbReference type="InterPro" id="IPR008250">
    <property type="entry name" value="ATPase_P-typ_transduc_dom_A_sf"/>
</dbReference>
<evidence type="ECO:0000256" key="13">
    <source>
        <dbReference type="ARBA" id="ARBA00023065"/>
    </source>
</evidence>
<dbReference type="InterPro" id="IPR023299">
    <property type="entry name" value="ATPase_P-typ_cyto_dom_N"/>
</dbReference>
<evidence type="ECO:0000256" key="5">
    <source>
        <dbReference type="ARBA" id="ARBA00022553"/>
    </source>
</evidence>
<evidence type="ECO:0000256" key="6">
    <source>
        <dbReference type="ARBA" id="ARBA00022692"/>
    </source>
</evidence>
<evidence type="ECO:0000313" key="18">
    <source>
        <dbReference type="Proteomes" id="UP000256941"/>
    </source>
</evidence>
<evidence type="ECO:0000256" key="12">
    <source>
        <dbReference type="ARBA" id="ARBA00022989"/>
    </source>
</evidence>
<dbReference type="PANTHER" id="PTHR43520">
    <property type="entry name" value="ATP7, ISOFORM B"/>
    <property type="match status" value="1"/>
</dbReference>
<evidence type="ECO:0000256" key="15">
    <source>
        <dbReference type="RuleBase" id="RU362081"/>
    </source>
</evidence>
<dbReference type="GO" id="GO:0005524">
    <property type="term" value="F:ATP binding"/>
    <property type="evidence" value="ECO:0007669"/>
    <property type="project" value="UniProtKB-UniRule"/>
</dbReference>
<feature type="transmembrane region" description="Helical" evidence="15">
    <location>
        <begin position="118"/>
        <end position="145"/>
    </location>
</feature>
<dbReference type="GO" id="GO:0016887">
    <property type="term" value="F:ATP hydrolysis activity"/>
    <property type="evidence" value="ECO:0007669"/>
    <property type="project" value="InterPro"/>
</dbReference>
<reference evidence="17 18" key="1">
    <citation type="submission" date="2018-08" db="EMBL/GenBank/DDBJ databases">
        <title>Genomic Encyclopedia of Archaeal and Bacterial Type Strains, Phase II (KMG-II): from individual species to whole genera.</title>
        <authorList>
            <person name="Goeker M."/>
        </authorList>
    </citation>
    <scope>NUCLEOTIDE SEQUENCE [LARGE SCALE GENOMIC DNA]</scope>
    <source>
        <strain evidence="17 18">DSM 17099</strain>
    </source>
</reference>
<evidence type="ECO:0000256" key="8">
    <source>
        <dbReference type="ARBA" id="ARBA00022741"/>
    </source>
</evidence>
<evidence type="ECO:0000256" key="7">
    <source>
        <dbReference type="ARBA" id="ARBA00022723"/>
    </source>
</evidence>
<name>A0A3D9XSQ4_PARVE</name>
<keyword evidence="8 15" id="KW-0547">Nucleotide-binding</keyword>
<dbReference type="Gene3D" id="3.30.70.100">
    <property type="match status" value="1"/>
</dbReference>
<keyword evidence="14 15" id="KW-0472">Membrane</keyword>
<dbReference type="RefSeq" id="WP_116221464.1">
    <property type="nucleotide sequence ID" value="NZ_CP038196.1"/>
</dbReference>
<dbReference type="InterPro" id="IPR036163">
    <property type="entry name" value="HMA_dom_sf"/>
</dbReference>
<dbReference type="PROSITE" id="PS50846">
    <property type="entry name" value="HMA_2"/>
    <property type="match status" value="1"/>
</dbReference>
<dbReference type="PANTHER" id="PTHR43520:SF5">
    <property type="entry name" value="CATION-TRANSPORTING P-TYPE ATPASE-RELATED"/>
    <property type="match status" value="1"/>
</dbReference>
<evidence type="ECO:0000313" key="17">
    <source>
        <dbReference type="EMBL" id="REF73376.1"/>
    </source>
</evidence>
<keyword evidence="13" id="KW-0406">Ion transport</keyword>
<dbReference type="Gene3D" id="3.40.50.1000">
    <property type="entry name" value="HAD superfamily/HAD-like"/>
    <property type="match status" value="1"/>
</dbReference>
<accession>A0A3D9XSQ4</accession>
<dbReference type="Pfam" id="PF00702">
    <property type="entry name" value="Hydrolase"/>
    <property type="match status" value="1"/>
</dbReference>
<keyword evidence="4 15" id="KW-1003">Cell membrane</keyword>
<comment type="similarity">
    <text evidence="2 15">Belongs to the cation transport ATPase (P-type) (TC 3.A.3) family. Type IB subfamily.</text>
</comment>
<evidence type="ECO:0000256" key="2">
    <source>
        <dbReference type="ARBA" id="ARBA00006024"/>
    </source>
</evidence>
<feature type="transmembrane region" description="Helical" evidence="15">
    <location>
        <begin position="87"/>
        <end position="112"/>
    </location>
</feature>
<dbReference type="InterPro" id="IPR036412">
    <property type="entry name" value="HAD-like_sf"/>
</dbReference>
<dbReference type="Pfam" id="PF00403">
    <property type="entry name" value="HMA"/>
    <property type="match status" value="1"/>
</dbReference>
<dbReference type="Gene3D" id="2.70.150.10">
    <property type="entry name" value="Calcium-transporting ATPase, cytoplasmic transduction domain A"/>
    <property type="match status" value="1"/>
</dbReference>
<keyword evidence="7 15" id="KW-0479">Metal-binding</keyword>
<evidence type="ECO:0000256" key="9">
    <source>
        <dbReference type="ARBA" id="ARBA00022840"/>
    </source>
</evidence>
<dbReference type="NCBIfam" id="TIGR01525">
    <property type="entry name" value="ATPase-IB_hvy"/>
    <property type="match status" value="1"/>
</dbReference>
<evidence type="ECO:0000256" key="1">
    <source>
        <dbReference type="ARBA" id="ARBA00004651"/>
    </source>
</evidence>
<dbReference type="InterPro" id="IPR001757">
    <property type="entry name" value="P_typ_ATPase"/>
</dbReference>
<keyword evidence="12 15" id="KW-1133">Transmembrane helix</keyword>
<dbReference type="GO" id="GO:0005886">
    <property type="term" value="C:plasma membrane"/>
    <property type="evidence" value="ECO:0007669"/>
    <property type="project" value="UniProtKB-SubCell"/>
</dbReference>
<dbReference type="Proteomes" id="UP000256941">
    <property type="component" value="Unassembled WGS sequence"/>
</dbReference>
<feature type="transmembrane region" description="Helical" evidence="15">
    <location>
        <begin position="333"/>
        <end position="357"/>
    </location>
</feature>
<keyword evidence="10" id="KW-0460">Magnesium</keyword>
<dbReference type="SUPFAM" id="SSF56784">
    <property type="entry name" value="HAD-like"/>
    <property type="match status" value="1"/>
</dbReference>
<evidence type="ECO:0000259" key="16">
    <source>
        <dbReference type="PROSITE" id="PS50846"/>
    </source>
</evidence>
<sequence length="724" mass="74910">MTRQLFGIDGLACAGCARGLEGRLRALPGVRAAGVHYLTASALIDWDESRASREVLAAAVAKAGYRMAARHRPEEISAAMGRDLRRLGIRLAVAIFAGMWSMVPALVIYFTVLPPGMAWWLAFASGVFALPVVFWAGSGILWMGWRSVLLRAPGMDLLISLGALAACAVSVWSLAQGRAEVWFDTATMLVALLLFGRLVDTATRRSAVDALRAMEEATPEIALVENGAGWRGRPCAGIPVGSLVAVDAGAPVGMDGVVLSGESDISRAVLTGESALVTVGPGDRIEAGALNLGRRLVLRVERPFGDREIDRMGGAIALEIARRGTRPTAPDRWAARLSLAIPALAGLTALLSFGLGLGPEAALMRGLTLLVAACPCALSIALPLAQMRAAQTAAARGMRLRDPDAFAVLGHLRAIVFDKTGTLTTGRPQVAELCPAAGFDNAQLLELAALAETGISHPIARAIVTAHGGEAGPGGQRLPRGAEAEDTAGRIVEVGSAGQPDELGRTWLTVRRDGREVGRIALADTPRPEAAGVVADLRARGIALHMATGDGAPSALALAARLGLPAEAVSHDCTPAGKAQLLRGLPRPVAFVGDGVNDGPALAAADCGISVAEAHSAAAQTAAVVVMSGGLTRVAEAIALSRRTGRIARQNLALALVYNALMLPAAAFGLIGPALAAAAMLASSVSVVLNSQRLNVASEGERHVSLSRRTTCYLPDKTGKLERP</sequence>
<dbReference type="InterPro" id="IPR017969">
    <property type="entry name" value="Heavy-metal-associated_CS"/>
</dbReference>
<dbReference type="CDD" id="cd00371">
    <property type="entry name" value="HMA"/>
    <property type="match status" value="1"/>
</dbReference>
<dbReference type="InterPro" id="IPR059000">
    <property type="entry name" value="ATPase_P-type_domA"/>
</dbReference>
<dbReference type="SUPFAM" id="SSF55008">
    <property type="entry name" value="HMA, heavy metal-associated domain"/>
    <property type="match status" value="1"/>
</dbReference>
<evidence type="ECO:0000256" key="4">
    <source>
        <dbReference type="ARBA" id="ARBA00022475"/>
    </source>
</evidence>
<dbReference type="AlphaFoldDB" id="A0A3D9XSQ4"/>
<dbReference type="SUPFAM" id="SSF81665">
    <property type="entry name" value="Calcium ATPase, transmembrane domain M"/>
    <property type="match status" value="1"/>
</dbReference>
<evidence type="ECO:0000256" key="3">
    <source>
        <dbReference type="ARBA" id="ARBA00022448"/>
    </source>
</evidence>
<dbReference type="GO" id="GO:0005507">
    <property type="term" value="F:copper ion binding"/>
    <property type="evidence" value="ECO:0007669"/>
    <property type="project" value="TreeGrafter"/>
</dbReference>
<dbReference type="InterPro" id="IPR006121">
    <property type="entry name" value="HMA_dom"/>
</dbReference>
<feature type="transmembrane region" description="Helical" evidence="15">
    <location>
        <begin position="181"/>
        <end position="199"/>
    </location>
</feature>
<dbReference type="InterPro" id="IPR027256">
    <property type="entry name" value="P-typ_ATPase_IB"/>
</dbReference>
<keyword evidence="3" id="KW-0813">Transport</keyword>
<feature type="transmembrane region" description="Helical" evidence="15">
    <location>
        <begin position="652"/>
        <end position="682"/>
    </location>
</feature>
<comment type="caution">
    <text evidence="17">The sequence shown here is derived from an EMBL/GenBank/DDBJ whole genome shotgun (WGS) entry which is preliminary data.</text>
</comment>
<dbReference type="SUPFAM" id="SSF81653">
    <property type="entry name" value="Calcium ATPase, transduction domain A"/>
    <property type="match status" value="1"/>
</dbReference>
<dbReference type="NCBIfam" id="TIGR01494">
    <property type="entry name" value="ATPase_P-type"/>
    <property type="match status" value="2"/>
</dbReference>
<dbReference type="PRINTS" id="PR00119">
    <property type="entry name" value="CATATPASE"/>
</dbReference>
<dbReference type="Gene3D" id="1.20.1110.10">
    <property type="entry name" value="Calcium-transporting ATPase, transmembrane domain"/>
    <property type="match status" value="1"/>
</dbReference>
<dbReference type="InterPro" id="IPR023214">
    <property type="entry name" value="HAD_sf"/>
</dbReference>